<dbReference type="InterPro" id="IPR007110">
    <property type="entry name" value="Ig-like_dom"/>
</dbReference>
<dbReference type="Proteomes" id="UP000762676">
    <property type="component" value="Unassembled WGS sequence"/>
</dbReference>
<comment type="caution">
    <text evidence="2">The sequence shown here is derived from an EMBL/GenBank/DDBJ whole genome shotgun (WGS) entry which is preliminary data.</text>
</comment>
<gene>
    <name evidence="2" type="ORF">ElyMa_006394300</name>
</gene>
<name>A0AAV4HTY1_9GAST</name>
<reference evidence="2 3" key="1">
    <citation type="journal article" date="2021" name="Elife">
        <title>Chloroplast acquisition without the gene transfer in kleptoplastic sea slugs, Plakobranchus ocellatus.</title>
        <authorList>
            <person name="Maeda T."/>
            <person name="Takahashi S."/>
            <person name="Yoshida T."/>
            <person name="Shimamura S."/>
            <person name="Takaki Y."/>
            <person name="Nagai Y."/>
            <person name="Toyoda A."/>
            <person name="Suzuki Y."/>
            <person name="Arimoto A."/>
            <person name="Ishii H."/>
            <person name="Satoh N."/>
            <person name="Nishiyama T."/>
            <person name="Hasebe M."/>
            <person name="Maruyama T."/>
            <person name="Minagawa J."/>
            <person name="Obokata J."/>
            <person name="Shigenobu S."/>
        </authorList>
    </citation>
    <scope>NUCLEOTIDE SEQUENCE [LARGE SCALE GENOMIC DNA]</scope>
</reference>
<dbReference type="SUPFAM" id="SSF48726">
    <property type="entry name" value="Immunoglobulin"/>
    <property type="match status" value="1"/>
</dbReference>
<dbReference type="AlphaFoldDB" id="A0AAV4HTY1"/>
<organism evidence="2 3">
    <name type="scientific">Elysia marginata</name>
    <dbReference type="NCBI Taxonomy" id="1093978"/>
    <lineage>
        <taxon>Eukaryota</taxon>
        <taxon>Metazoa</taxon>
        <taxon>Spiralia</taxon>
        <taxon>Lophotrochozoa</taxon>
        <taxon>Mollusca</taxon>
        <taxon>Gastropoda</taxon>
        <taxon>Heterobranchia</taxon>
        <taxon>Euthyneura</taxon>
        <taxon>Panpulmonata</taxon>
        <taxon>Sacoglossa</taxon>
        <taxon>Placobranchoidea</taxon>
        <taxon>Plakobranchidae</taxon>
        <taxon>Elysia</taxon>
    </lineage>
</organism>
<dbReference type="InterPro" id="IPR013783">
    <property type="entry name" value="Ig-like_fold"/>
</dbReference>
<feature type="domain" description="Ig-like" evidence="1">
    <location>
        <begin position="21"/>
        <end position="85"/>
    </location>
</feature>
<evidence type="ECO:0000313" key="2">
    <source>
        <dbReference type="EMBL" id="GFS00252.1"/>
    </source>
</evidence>
<protein>
    <submittedName>
        <fullName evidence="2">Contactin</fullName>
    </submittedName>
</protein>
<keyword evidence="3" id="KW-1185">Reference proteome</keyword>
<dbReference type="PROSITE" id="PS50835">
    <property type="entry name" value="IG_LIKE"/>
    <property type="match status" value="1"/>
</dbReference>
<dbReference type="InterPro" id="IPR036179">
    <property type="entry name" value="Ig-like_dom_sf"/>
</dbReference>
<dbReference type="EMBL" id="BMAT01012840">
    <property type="protein sequence ID" value="GFS00252.1"/>
    <property type="molecule type" value="Genomic_DNA"/>
</dbReference>
<evidence type="ECO:0000259" key="1">
    <source>
        <dbReference type="PROSITE" id="PS50835"/>
    </source>
</evidence>
<accession>A0AAV4HTY1</accession>
<sequence length="110" mass="12194">MQTLIIKGLNSNLVQANYLAYNWFKEEIGTSVRPEMNPQYFISKNGKLYISEVQESDAADYHCVASMVARQGEVLASNQSPSRISKPIKVKTLGGCKYCKTFGCSPTVAH</sequence>
<proteinExistence type="predicted"/>
<evidence type="ECO:0000313" key="3">
    <source>
        <dbReference type="Proteomes" id="UP000762676"/>
    </source>
</evidence>
<dbReference type="Gene3D" id="2.60.40.10">
    <property type="entry name" value="Immunoglobulins"/>
    <property type="match status" value="1"/>
</dbReference>